<dbReference type="InterPro" id="IPR029063">
    <property type="entry name" value="SAM-dependent_MTases_sf"/>
</dbReference>
<keyword evidence="2" id="KW-0808">Transferase</keyword>
<dbReference type="Pfam" id="PF08100">
    <property type="entry name" value="Dimerisation"/>
    <property type="match status" value="1"/>
</dbReference>
<dbReference type="GO" id="GO:0008171">
    <property type="term" value="F:O-methyltransferase activity"/>
    <property type="evidence" value="ECO:0007669"/>
    <property type="project" value="InterPro"/>
</dbReference>
<protein>
    <submittedName>
        <fullName evidence="6">16S rRNA G1207 methylase RsmC</fullName>
    </submittedName>
</protein>
<dbReference type="PANTHER" id="PTHR43712">
    <property type="entry name" value="PUTATIVE (AFU_ORTHOLOGUE AFUA_4G14580)-RELATED"/>
    <property type="match status" value="1"/>
</dbReference>
<dbReference type="InterPro" id="IPR036388">
    <property type="entry name" value="WH-like_DNA-bd_sf"/>
</dbReference>
<sequence length="337" mass="35807">MPGTETAAARRVVDLITGTWRAQALYAAASLSLPDHIAAGHGTVPALAERTGASEDGLARLLRLLAALGVLSGDEEEGYGLTDVGALLVVGGEQSMRDMVLLYGEEFHRAWGAVVPAIRTGTSGFEHAFGTSLHAYLRDEPDAGPRFLRAMNAGNVFFPEVAEAFDFAGAHTVVDVAGGSGLLLSAVLRAHPHLSGTVFDLPHMLPVAERHLSAAVGAHRYETVAGDVFDKVPAGHDVYLLSRVLQDWDDERCVTLLANIREAMSETGRLLVLERVVATDGSALVLPLLWDLHLLMAAGGRERTLDGYRSVLRAAGLRLESVRSLALETSLLVAAPV</sequence>
<dbReference type="AlphaFoldDB" id="A0A1G6LDC8"/>
<dbReference type="PROSITE" id="PS51683">
    <property type="entry name" value="SAM_OMT_II"/>
    <property type="match status" value="1"/>
</dbReference>
<organism evidence="6 7">
    <name type="scientific">Streptomyces prasinopilosus</name>
    <dbReference type="NCBI Taxonomy" id="67344"/>
    <lineage>
        <taxon>Bacteria</taxon>
        <taxon>Bacillati</taxon>
        <taxon>Actinomycetota</taxon>
        <taxon>Actinomycetes</taxon>
        <taxon>Kitasatosporales</taxon>
        <taxon>Streptomycetaceae</taxon>
        <taxon>Streptomyces</taxon>
    </lineage>
</organism>
<dbReference type="Pfam" id="PF00891">
    <property type="entry name" value="Methyltransf_2"/>
    <property type="match status" value="1"/>
</dbReference>
<evidence type="ECO:0000256" key="3">
    <source>
        <dbReference type="ARBA" id="ARBA00022691"/>
    </source>
</evidence>
<dbReference type="PANTHER" id="PTHR43712:SF2">
    <property type="entry name" value="O-METHYLTRANSFERASE CICE"/>
    <property type="match status" value="1"/>
</dbReference>
<keyword evidence="1 6" id="KW-0489">Methyltransferase</keyword>
<dbReference type="Proteomes" id="UP000182100">
    <property type="component" value="Unassembled WGS sequence"/>
</dbReference>
<evidence type="ECO:0000259" key="4">
    <source>
        <dbReference type="Pfam" id="PF00891"/>
    </source>
</evidence>
<keyword evidence="3" id="KW-0949">S-adenosyl-L-methionine</keyword>
<dbReference type="InterPro" id="IPR012967">
    <property type="entry name" value="COMT_dimerisation"/>
</dbReference>
<name>A0A1G6LDC8_9ACTN</name>
<feature type="domain" description="O-methyltransferase C-terminal" evidence="4">
    <location>
        <begin position="114"/>
        <end position="317"/>
    </location>
</feature>
<dbReference type="SUPFAM" id="SSF53335">
    <property type="entry name" value="S-adenosyl-L-methionine-dependent methyltransferases"/>
    <property type="match status" value="1"/>
</dbReference>
<dbReference type="InterPro" id="IPR001077">
    <property type="entry name" value="COMT_C"/>
</dbReference>
<reference evidence="7" key="1">
    <citation type="submission" date="2016-10" db="EMBL/GenBank/DDBJ databases">
        <authorList>
            <person name="Varghese N."/>
            <person name="Submissions S."/>
        </authorList>
    </citation>
    <scope>NUCLEOTIDE SEQUENCE [LARGE SCALE GENOMIC DNA]</scope>
    <source>
        <strain evidence="7">CGMCC 4.3504</strain>
    </source>
</reference>
<dbReference type="GO" id="GO:0032259">
    <property type="term" value="P:methylation"/>
    <property type="evidence" value="ECO:0007669"/>
    <property type="project" value="UniProtKB-KW"/>
</dbReference>
<dbReference type="SUPFAM" id="SSF46785">
    <property type="entry name" value="Winged helix' DNA-binding domain"/>
    <property type="match status" value="1"/>
</dbReference>
<keyword evidence="7" id="KW-1185">Reference proteome</keyword>
<evidence type="ECO:0000313" key="7">
    <source>
        <dbReference type="Proteomes" id="UP000182100"/>
    </source>
</evidence>
<feature type="domain" description="O-methyltransferase dimerisation" evidence="5">
    <location>
        <begin position="14"/>
        <end position="90"/>
    </location>
</feature>
<dbReference type="InterPro" id="IPR016461">
    <property type="entry name" value="COMT-like"/>
</dbReference>
<accession>A0A1G6LDC8</accession>
<dbReference type="InterPro" id="IPR036390">
    <property type="entry name" value="WH_DNA-bd_sf"/>
</dbReference>
<evidence type="ECO:0000256" key="2">
    <source>
        <dbReference type="ARBA" id="ARBA00022679"/>
    </source>
</evidence>
<dbReference type="PIRSF" id="PIRSF005739">
    <property type="entry name" value="O-mtase"/>
    <property type="match status" value="1"/>
</dbReference>
<evidence type="ECO:0000313" key="6">
    <source>
        <dbReference type="EMBL" id="SDC40606.1"/>
    </source>
</evidence>
<proteinExistence type="predicted"/>
<dbReference type="GO" id="GO:0046983">
    <property type="term" value="F:protein dimerization activity"/>
    <property type="evidence" value="ECO:0007669"/>
    <property type="project" value="InterPro"/>
</dbReference>
<dbReference type="EMBL" id="FMZK01000002">
    <property type="protein sequence ID" value="SDC40606.1"/>
    <property type="molecule type" value="Genomic_DNA"/>
</dbReference>
<evidence type="ECO:0000256" key="1">
    <source>
        <dbReference type="ARBA" id="ARBA00022603"/>
    </source>
</evidence>
<dbReference type="RefSeq" id="WP_055572743.1">
    <property type="nucleotide sequence ID" value="NZ_FMZK01000002.1"/>
</dbReference>
<dbReference type="STRING" id="67344.SAMN05216505_10248"/>
<evidence type="ECO:0000259" key="5">
    <source>
        <dbReference type="Pfam" id="PF08100"/>
    </source>
</evidence>
<dbReference type="Gene3D" id="3.40.50.150">
    <property type="entry name" value="Vaccinia Virus protein VP39"/>
    <property type="match status" value="1"/>
</dbReference>
<gene>
    <name evidence="6" type="ORF">SAMN05216505_10248</name>
</gene>
<dbReference type="Gene3D" id="1.10.10.10">
    <property type="entry name" value="Winged helix-like DNA-binding domain superfamily/Winged helix DNA-binding domain"/>
    <property type="match status" value="1"/>
</dbReference>